<proteinExistence type="inferred from homology"/>
<dbReference type="InterPro" id="IPR004165">
    <property type="entry name" value="CoA_trans_fam_I"/>
</dbReference>
<dbReference type="STRING" id="6265.A0A0B2V4D1"/>
<dbReference type="InterPro" id="IPR037171">
    <property type="entry name" value="NagB/RpiA_transferase-like"/>
</dbReference>
<evidence type="ECO:0000313" key="5">
    <source>
        <dbReference type="Proteomes" id="UP000031036"/>
    </source>
</evidence>
<dbReference type="FunFam" id="3.40.1080.10:FF:000002">
    <property type="entry name" value="Succinyl-CoA:3-ketoacid-coenzyme A transferase, mitochondrial"/>
    <property type="match status" value="1"/>
</dbReference>
<feature type="active site" description="5-glutamyl coenzyme A thioester intermediate" evidence="3">
    <location>
        <position position="390"/>
    </location>
</feature>
<dbReference type="SUPFAM" id="SSF100950">
    <property type="entry name" value="NagB/RpiA/CoA transferase-like"/>
    <property type="match status" value="2"/>
</dbReference>
<comment type="caution">
    <text evidence="4">The sequence shown here is derived from an EMBL/GenBank/DDBJ whole genome shotgun (WGS) entry which is preliminary data.</text>
</comment>
<dbReference type="PANTHER" id="PTHR13707">
    <property type="entry name" value="KETOACID-COENZYME A TRANSFERASE"/>
    <property type="match status" value="1"/>
</dbReference>
<evidence type="ECO:0000313" key="4">
    <source>
        <dbReference type="EMBL" id="KHN78266.1"/>
    </source>
</evidence>
<dbReference type="InterPro" id="IPR012791">
    <property type="entry name" value="3-oxoacid_CoA-transf_B"/>
</dbReference>
<dbReference type="NCBIfam" id="TIGR02429">
    <property type="entry name" value="pcaI_scoA_fam"/>
    <property type="match status" value="1"/>
</dbReference>
<keyword evidence="2 4" id="KW-0808">Transferase</keyword>
<sequence>GFRVSLVVFRALLPVHPGPASEECFLLSFGVRLLQRDGETRGKRHRLRCHCCFAMVIVCRTSLKGILLSLSGASGIHCSFSTSSKLQVKICETAIDAVKDIPHKAKLLVGGYGICGVPEKLLEALAERGVRNLTVISNNAGIDSYGLGPLIKKKQVSKMIASYVGENDEFLRQYLAGEVELEYTPQGTLAERIRAAGAGIPAFFTPTGFGTLVHEGGSPIKFGKEGQVEVASSAKETRMFNGVHYVLEEAIWADFALIKAWKADKHGNLIFRYTAGNFNPVMCKAAKVTIAEVEEIVEPGVIAPSDVHVPSIYCDRLVQGKNYKKPIERLTYRKLEAAEESTPAAKTRSIIARRGALEFRDGMYVNLGSGIPTLCSNFLPKNMKVYLHSENGIVGVGPYPIKGEEDADLINAAKETITLRKGASIVPSDEAFAMIRGGHIDITILDAFQVSRYGDLASWLIPGKMVKGMSSAMDLVSAAGSRVVVTMEHTRKGKPKILDKCTFPLTGARCVSRIITDMAVFDVDPNDGLTLIEVREDLSVEDIIENTGCTFKVSPSLQPMGQADRFEGIPQRT</sequence>
<dbReference type="PIRSF" id="PIRSF000858">
    <property type="entry name" value="SCOT-t"/>
    <property type="match status" value="1"/>
</dbReference>
<dbReference type="GO" id="GO:0008260">
    <property type="term" value="F:succinyl-CoA:3-oxo-acid CoA-transferase activity"/>
    <property type="evidence" value="ECO:0007669"/>
    <property type="project" value="TreeGrafter"/>
</dbReference>
<evidence type="ECO:0000256" key="1">
    <source>
        <dbReference type="ARBA" id="ARBA00007154"/>
    </source>
</evidence>
<dbReference type="Pfam" id="PF01144">
    <property type="entry name" value="CoA_trans"/>
    <property type="match status" value="2"/>
</dbReference>
<accession>A0A0B2V4D1</accession>
<dbReference type="Proteomes" id="UP000031036">
    <property type="component" value="Unassembled WGS sequence"/>
</dbReference>
<dbReference type="EMBL" id="JPKZ01002138">
    <property type="protein sequence ID" value="KHN78266.1"/>
    <property type="molecule type" value="Genomic_DNA"/>
</dbReference>
<dbReference type="InterPro" id="IPR012792">
    <property type="entry name" value="3-oxoacid_CoA-transf_A"/>
</dbReference>
<dbReference type="AlphaFoldDB" id="A0A0B2V4D1"/>
<reference evidence="4 5" key="1">
    <citation type="submission" date="2014-11" db="EMBL/GenBank/DDBJ databases">
        <title>Genetic blueprint of the zoonotic pathogen Toxocara canis.</title>
        <authorList>
            <person name="Zhu X.-Q."/>
            <person name="Korhonen P.K."/>
            <person name="Cai H."/>
            <person name="Young N.D."/>
            <person name="Nejsum P."/>
            <person name="von Samson-Himmelstjerna G."/>
            <person name="Boag P.R."/>
            <person name="Tan P."/>
            <person name="Li Q."/>
            <person name="Min J."/>
            <person name="Yang Y."/>
            <person name="Wang X."/>
            <person name="Fang X."/>
            <person name="Hall R.S."/>
            <person name="Hofmann A."/>
            <person name="Sternberg P.W."/>
            <person name="Jex A.R."/>
            <person name="Gasser R.B."/>
        </authorList>
    </citation>
    <scope>NUCLEOTIDE SEQUENCE [LARGE SCALE GENOMIC DNA]</scope>
    <source>
        <strain evidence="4">PN_DK_2014</strain>
    </source>
</reference>
<evidence type="ECO:0000256" key="2">
    <source>
        <dbReference type="ARBA" id="ARBA00022679"/>
    </source>
</evidence>
<dbReference type="OrthoDB" id="1933379at2759"/>
<gene>
    <name evidence="4" type="primary">C05C10.3</name>
    <name evidence="4" type="ORF">Tcan_09077</name>
</gene>
<dbReference type="NCBIfam" id="TIGR02428">
    <property type="entry name" value="pcaJ_scoB_fam"/>
    <property type="match status" value="1"/>
</dbReference>
<dbReference type="InterPro" id="IPR004164">
    <property type="entry name" value="CoA_transf_AS"/>
</dbReference>
<dbReference type="InterPro" id="IPR014388">
    <property type="entry name" value="3-oxoacid_CoA-transferase"/>
</dbReference>
<dbReference type="OMA" id="VKTMGQI"/>
<dbReference type="GO" id="GO:0005739">
    <property type="term" value="C:mitochondrion"/>
    <property type="evidence" value="ECO:0007669"/>
    <property type="project" value="TreeGrafter"/>
</dbReference>
<keyword evidence="5" id="KW-1185">Reference proteome</keyword>
<dbReference type="GO" id="GO:0046952">
    <property type="term" value="P:ketone body catabolic process"/>
    <property type="evidence" value="ECO:0007669"/>
    <property type="project" value="InterPro"/>
</dbReference>
<organism evidence="4 5">
    <name type="scientific">Toxocara canis</name>
    <name type="common">Canine roundworm</name>
    <dbReference type="NCBI Taxonomy" id="6265"/>
    <lineage>
        <taxon>Eukaryota</taxon>
        <taxon>Metazoa</taxon>
        <taxon>Ecdysozoa</taxon>
        <taxon>Nematoda</taxon>
        <taxon>Chromadorea</taxon>
        <taxon>Rhabditida</taxon>
        <taxon>Spirurina</taxon>
        <taxon>Ascaridomorpha</taxon>
        <taxon>Ascaridoidea</taxon>
        <taxon>Toxocaridae</taxon>
        <taxon>Toxocara</taxon>
    </lineage>
</organism>
<feature type="non-terminal residue" evidence="4">
    <location>
        <position position="1"/>
    </location>
</feature>
<dbReference type="PANTHER" id="PTHR13707:SF23">
    <property type="entry name" value="SUCCINYL-COA:3-KETOACID-COENZYME A TRANSFERASE"/>
    <property type="match status" value="1"/>
</dbReference>
<dbReference type="PROSITE" id="PS01274">
    <property type="entry name" value="COA_TRANSF_2"/>
    <property type="match status" value="1"/>
</dbReference>
<dbReference type="SMART" id="SM00882">
    <property type="entry name" value="CoA_trans"/>
    <property type="match status" value="2"/>
</dbReference>
<evidence type="ECO:0000256" key="3">
    <source>
        <dbReference type="PIRSR" id="PIRSR000858-1"/>
    </source>
</evidence>
<protein>
    <submittedName>
        <fullName evidence="4">Putative succinyl-CoA:3-ketoacid coenzyme A transferase, mitochondrial</fullName>
    </submittedName>
</protein>
<comment type="similarity">
    <text evidence="1">Belongs to the 3-oxoacid CoA-transferase family.</text>
</comment>
<dbReference type="Gene3D" id="3.40.1080.10">
    <property type="entry name" value="Glutaconate Coenzyme A-transferase"/>
    <property type="match status" value="2"/>
</dbReference>
<name>A0A0B2V4D1_TOXCA</name>